<dbReference type="InterPro" id="IPR051829">
    <property type="entry name" value="Multiheme_Cytochr_ET"/>
</dbReference>
<proteinExistence type="predicted"/>
<gene>
    <name evidence="3" type="ORF">M2350_002026</name>
</gene>
<evidence type="ECO:0000313" key="4">
    <source>
        <dbReference type="Proteomes" id="UP001204798"/>
    </source>
</evidence>
<keyword evidence="1" id="KW-0732">Signal</keyword>
<dbReference type="Gene3D" id="1.10.780.10">
    <property type="entry name" value="Hydroxylamine Oxidoreductase, Chain A, domain 1"/>
    <property type="match status" value="1"/>
</dbReference>
<reference evidence="3 4" key="1">
    <citation type="submission" date="2022-08" db="EMBL/GenBank/DDBJ databases">
        <title>Bacterial and archaeal communities from various locations to study Microbial Dark Matter (Phase II).</title>
        <authorList>
            <person name="Stepanauskas R."/>
        </authorList>
    </citation>
    <scope>NUCLEOTIDE SEQUENCE [LARGE SCALE GENOMIC DNA]</scope>
    <source>
        <strain evidence="3 4">PD1</strain>
    </source>
</reference>
<protein>
    <submittedName>
        <fullName evidence="3">Nitrate/TMAO reductase-like tetraheme cytochrome c subunit</fullName>
    </submittedName>
</protein>
<evidence type="ECO:0000256" key="2">
    <source>
        <dbReference type="SAM" id="Coils"/>
    </source>
</evidence>
<feature type="coiled-coil region" evidence="2">
    <location>
        <begin position="421"/>
        <end position="448"/>
    </location>
</feature>
<dbReference type="Proteomes" id="UP001204798">
    <property type="component" value="Unassembled WGS sequence"/>
</dbReference>
<evidence type="ECO:0000313" key="3">
    <source>
        <dbReference type="EMBL" id="MCS3919613.1"/>
    </source>
</evidence>
<accession>A0ABT2ENR8</accession>
<dbReference type="Gene3D" id="1.20.850.10">
    <property type="entry name" value="Hydroxylamine Oxidoreductase, Chain A, domain 2"/>
    <property type="match status" value="1"/>
</dbReference>
<dbReference type="RefSeq" id="WP_259096209.1">
    <property type="nucleotide sequence ID" value="NZ_CP130454.1"/>
</dbReference>
<keyword evidence="2" id="KW-0175">Coiled coil</keyword>
<dbReference type="InterPro" id="IPR036280">
    <property type="entry name" value="Multihaem_cyt_sf"/>
</dbReference>
<evidence type="ECO:0000256" key="1">
    <source>
        <dbReference type="ARBA" id="ARBA00022729"/>
    </source>
</evidence>
<name>A0ABT2ENR8_9BACT</name>
<organism evidence="3 4">
    <name type="scientific">Candidatus Fervidibacter sacchari</name>
    <dbReference type="NCBI Taxonomy" id="1448929"/>
    <lineage>
        <taxon>Bacteria</taxon>
        <taxon>Candidatus Fervidibacterota</taxon>
        <taxon>Candidatus Fervidibacter</taxon>
    </lineage>
</organism>
<dbReference type="SUPFAM" id="SSF48695">
    <property type="entry name" value="Multiheme cytochromes"/>
    <property type="match status" value="1"/>
</dbReference>
<dbReference type="Pfam" id="PF13447">
    <property type="entry name" value="Multi-haem_cyto"/>
    <property type="match status" value="2"/>
</dbReference>
<dbReference type="PANTHER" id="PTHR35038">
    <property type="entry name" value="DISSIMILATORY SULFITE REDUCTASE SIRA"/>
    <property type="match status" value="1"/>
</dbReference>
<dbReference type="EMBL" id="JANUCP010000003">
    <property type="protein sequence ID" value="MCS3919613.1"/>
    <property type="molecule type" value="Genomic_DNA"/>
</dbReference>
<keyword evidence="4" id="KW-1185">Reference proteome</keyword>
<comment type="caution">
    <text evidence="3">The sequence shown here is derived from an EMBL/GenBank/DDBJ whole genome shotgun (WGS) entry which is preliminary data.</text>
</comment>
<dbReference type="PANTHER" id="PTHR35038:SF6">
    <property type="entry name" value="SURFACE LOCALIZED DECAHEME CYTOCHROME C LIPOPROTEIN"/>
    <property type="match status" value="1"/>
</dbReference>
<sequence length="448" mass="51260">MRKWLVLSAKVGAISVTLAWLILVLALGQKSVSALQVGVGLSLSEETRKCVECHQKERVSPVSLNDWQRSKHAQVGVGCEECHIPVAKAPETVKAVPSACPDKRVRRIVSALNCAECHQTQFKQFSEGKHALAWIAMNAIPMTAKLPKEIAERGCGGCHNIGRDEGKCDSCHTRHLFSAAEARRAEACQTCHMGFDHPQWEMYSTSKHGTIYLTQGQHWDWSRPLKQWFSTLPDQQTPRAPTCAFCHMPDGDHAVKTAWGFLAVRLGEKDKEWEQLRNIIFRGLGVIDEKGNLTERFKVVAAGKVARLSAEEWQQEREKMLQRCANCHSRNFARETLEKADRIVKESDRLLAEAIQIVESLYKDGILPRPKDRPPTIDLLQFYEVENPIEQRLYTMFLSHRMRTYQGAFHMNPDYLHWYGWAEMRKDLAEIRAEARRLRLEHGQMKKR</sequence>